<comment type="caution">
    <text evidence="1">The sequence shown here is derived from an EMBL/GenBank/DDBJ whole genome shotgun (WGS) entry which is preliminary data.</text>
</comment>
<dbReference type="EMBL" id="BPLR01019667">
    <property type="protein sequence ID" value="GIX70310.1"/>
    <property type="molecule type" value="Genomic_DNA"/>
</dbReference>
<accession>A0AAV4MEN7</accession>
<organism evidence="1 2">
    <name type="scientific">Caerostris extrusa</name>
    <name type="common">Bark spider</name>
    <name type="synonym">Caerostris bankana</name>
    <dbReference type="NCBI Taxonomy" id="172846"/>
    <lineage>
        <taxon>Eukaryota</taxon>
        <taxon>Metazoa</taxon>
        <taxon>Ecdysozoa</taxon>
        <taxon>Arthropoda</taxon>
        <taxon>Chelicerata</taxon>
        <taxon>Arachnida</taxon>
        <taxon>Araneae</taxon>
        <taxon>Araneomorphae</taxon>
        <taxon>Entelegynae</taxon>
        <taxon>Araneoidea</taxon>
        <taxon>Araneidae</taxon>
        <taxon>Caerostris</taxon>
    </lineage>
</organism>
<protein>
    <submittedName>
        <fullName evidence="1">Uncharacterized protein</fullName>
    </submittedName>
</protein>
<keyword evidence="2" id="KW-1185">Reference proteome</keyword>
<sequence>MTSFRGLCPTPADPPLINLKNRFHLSAGREDPGVKSIEEPFKTSPFYREVMERVSLIRRASFLGHSIGSRKRKNPLCTLEL</sequence>
<reference evidence="1 2" key="1">
    <citation type="submission" date="2021-06" db="EMBL/GenBank/DDBJ databases">
        <title>Caerostris extrusa draft genome.</title>
        <authorList>
            <person name="Kono N."/>
            <person name="Arakawa K."/>
        </authorList>
    </citation>
    <scope>NUCLEOTIDE SEQUENCE [LARGE SCALE GENOMIC DNA]</scope>
</reference>
<dbReference type="AlphaFoldDB" id="A0AAV4MEN7"/>
<evidence type="ECO:0000313" key="1">
    <source>
        <dbReference type="EMBL" id="GIX70310.1"/>
    </source>
</evidence>
<proteinExistence type="predicted"/>
<dbReference type="Proteomes" id="UP001054945">
    <property type="component" value="Unassembled WGS sequence"/>
</dbReference>
<name>A0AAV4MEN7_CAEEX</name>
<evidence type="ECO:0000313" key="2">
    <source>
        <dbReference type="Proteomes" id="UP001054945"/>
    </source>
</evidence>
<gene>
    <name evidence="1" type="ORF">CEXT_15091</name>
</gene>